<keyword evidence="2" id="KW-1185">Reference proteome</keyword>
<organism evidence="1 2">
    <name type="scientific">Lentinus brumalis</name>
    <dbReference type="NCBI Taxonomy" id="2498619"/>
    <lineage>
        <taxon>Eukaryota</taxon>
        <taxon>Fungi</taxon>
        <taxon>Dikarya</taxon>
        <taxon>Basidiomycota</taxon>
        <taxon>Agaricomycotina</taxon>
        <taxon>Agaricomycetes</taxon>
        <taxon>Polyporales</taxon>
        <taxon>Polyporaceae</taxon>
        <taxon>Lentinus</taxon>
    </lineage>
</organism>
<evidence type="ECO:0000313" key="2">
    <source>
        <dbReference type="Proteomes" id="UP000256964"/>
    </source>
</evidence>
<accession>A0A371CMG7</accession>
<gene>
    <name evidence="1" type="ORF">OH76DRAFT_216046</name>
</gene>
<dbReference type="Proteomes" id="UP000256964">
    <property type="component" value="Unassembled WGS sequence"/>
</dbReference>
<reference evidence="1 2" key="1">
    <citation type="journal article" date="2018" name="Biotechnol. Biofuels">
        <title>Integrative visual omics of the white-rot fungus Polyporus brumalis exposes the biotechnological potential of its oxidative enzymes for delignifying raw plant biomass.</title>
        <authorList>
            <person name="Miyauchi S."/>
            <person name="Rancon A."/>
            <person name="Drula E."/>
            <person name="Hage H."/>
            <person name="Chaduli D."/>
            <person name="Favel A."/>
            <person name="Grisel S."/>
            <person name="Henrissat B."/>
            <person name="Herpoel-Gimbert I."/>
            <person name="Ruiz-Duenas F.J."/>
            <person name="Chevret D."/>
            <person name="Hainaut M."/>
            <person name="Lin J."/>
            <person name="Wang M."/>
            <person name="Pangilinan J."/>
            <person name="Lipzen A."/>
            <person name="Lesage-Meessen L."/>
            <person name="Navarro D."/>
            <person name="Riley R."/>
            <person name="Grigoriev I.V."/>
            <person name="Zhou S."/>
            <person name="Raouche S."/>
            <person name="Rosso M.N."/>
        </authorList>
    </citation>
    <scope>NUCLEOTIDE SEQUENCE [LARGE SCALE GENOMIC DNA]</scope>
    <source>
        <strain evidence="1 2">BRFM 1820</strain>
    </source>
</reference>
<proteinExistence type="predicted"/>
<dbReference type="EMBL" id="KZ857511">
    <property type="protein sequence ID" value="RDX41476.1"/>
    <property type="molecule type" value="Genomic_DNA"/>
</dbReference>
<dbReference type="AlphaFoldDB" id="A0A371CMG7"/>
<name>A0A371CMG7_9APHY</name>
<sequence length="150" mass="16598">MSGGERTTYMNIRLRTHATRSRTKQDSGTMRLGDPRRELCLAHQALPALEDVLVHRPKLYGLGLAWPSHSHEGRCELEALSLHPAPAHILTAKLAGSRWPPSVGSTIHFSLSHPDSSLRGWYIPGDLLLASGLYDRLHTKKLPVPYGGRP</sequence>
<evidence type="ECO:0000313" key="1">
    <source>
        <dbReference type="EMBL" id="RDX41476.1"/>
    </source>
</evidence>
<protein>
    <submittedName>
        <fullName evidence="1">Uncharacterized protein</fullName>
    </submittedName>
</protein>